<dbReference type="InterPro" id="IPR027417">
    <property type="entry name" value="P-loop_NTPase"/>
</dbReference>
<reference evidence="3" key="2">
    <citation type="journal article" date="2019" name="Int. J. Syst. Evol. Microbiol.">
        <title>The Global Catalogue of Microorganisms (GCM) 10K type strain sequencing project: providing services to taxonomists for standard genome sequencing and annotation.</title>
        <authorList>
            <consortium name="The Broad Institute Genomics Platform"/>
            <consortium name="The Broad Institute Genome Sequencing Center for Infectious Disease"/>
            <person name="Wu L."/>
            <person name="Ma J."/>
        </authorList>
    </citation>
    <scope>NUCLEOTIDE SEQUENCE [LARGE SCALE GENOMIC DNA]</scope>
    <source>
        <strain evidence="3">NBRC 103191</strain>
    </source>
</reference>
<dbReference type="Gene3D" id="3.40.1360.10">
    <property type="match status" value="1"/>
</dbReference>
<gene>
    <name evidence="2" type="primary">orf37_2</name>
    <name evidence="1" type="synonym">orf37_1</name>
    <name evidence="1" type="ORF">GCM10007915_00270</name>
    <name evidence="2" type="ORF">GCM10007915_12110</name>
</gene>
<dbReference type="SUPFAM" id="SSF56731">
    <property type="entry name" value="DNA primase core"/>
    <property type="match status" value="1"/>
</dbReference>
<keyword evidence="3" id="KW-1185">Reference proteome</keyword>
<evidence type="ECO:0000313" key="1">
    <source>
        <dbReference type="EMBL" id="GLR27789.1"/>
    </source>
</evidence>
<dbReference type="EMBL" id="BSOK01000002">
    <property type="protein sequence ID" value="GLR27789.1"/>
    <property type="molecule type" value="Genomic_DNA"/>
</dbReference>
<dbReference type="InterPro" id="IPR034154">
    <property type="entry name" value="TOPRIM_DnaG/twinkle"/>
</dbReference>
<evidence type="ECO:0000313" key="3">
    <source>
        <dbReference type="Proteomes" id="UP001156645"/>
    </source>
</evidence>
<dbReference type="CDD" id="cd01029">
    <property type="entry name" value="TOPRIM_primases"/>
    <property type="match status" value="1"/>
</dbReference>
<dbReference type="SUPFAM" id="SSF52540">
    <property type="entry name" value="P-loop containing nucleoside triphosphate hydrolases"/>
    <property type="match status" value="1"/>
</dbReference>
<dbReference type="Proteomes" id="UP001156645">
    <property type="component" value="Unassembled WGS sequence"/>
</dbReference>
<dbReference type="Pfam" id="PF13155">
    <property type="entry name" value="Toprim_2"/>
    <property type="match status" value="1"/>
</dbReference>
<dbReference type="EMBL" id="BSOK01000020">
    <property type="protein sequence ID" value="GLR28973.1"/>
    <property type="molecule type" value="Genomic_DNA"/>
</dbReference>
<proteinExistence type="predicted"/>
<comment type="caution">
    <text evidence="2">The sequence shown here is derived from an EMBL/GenBank/DDBJ whole genome shotgun (WGS) entry which is preliminary data.</text>
</comment>
<organism evidence="2 3">
    <name type="scientific">Psychrobacter pacificensis</name>
    <dbReference type="NCBI Taxonomy" id="112002"/>
    <lineage>
        <taxon>Bacteria</taxon>
        <taxon>Pseudomonadati</taxon>
        <taxon>Pseudomonadota</taxon>
        <taxon>Gammaproteobacteria</taxon>
        <taxon>Moraxellales</taxon>
        <taxon>Moraxellaceae</taxon>
        <taxon>Psychrobacter</taxon>
    </lineage>
</organism>
<name>A0ABQ5YWJ8_9GAMM</name>
<sequence length="930" mass="105216">MPNQTTKPDYEPIMTAQTMSNETRDELIPRLIQDYALKFSSDRQFLRYGRCPSCNKKELFTGADSPWTIQCGRANKCNYQASTRDIYPDIFANWTKKNPPTPTNPNATADAYLQSGRGFDIVKWQGSYTQEVFKDFYSDFTCPSVRFNITSDGQAIGYWERLIEPAANIKKARVQTGFKFKGHAWLPPKLHLQHGVWSYVKELWIVEGIFDAMALTENGLHAISNITAGNFPAHTLAQIKARMAELGKPLPKLIIALDSDHAGRKATDKLVATARQNGWDVTAAQSSEYSDGADWNDLHKAGKLTKTDLERYRFYGELLIAETAKDKALLTYNQYGTTSFYMFFNSCTYWVKVDSESFDKAKQMDADSEPTEDLFNTEEELKEAVQLWHDDLMQSCMTVTQIMNCQPQALYYQQNLVTDESWYFFRIRTPQGDTKNTFTGSQLSAAGEFKKRLLSVAPGVIYQGNSKQLDIMLGRMINGIKTVETIDFIGYSKDHQTYIFNDIAIRHGVTYALNKDDYFDLPNNKSLKTLAASPSIRIGDKPKEPANWLADIISGWGVQGVISLVGFMGSLFAQQVRDRQKSFPFLEIVGEPGTGKSTLLSFFWRLIGRDGYEGIDPNKTTKAGRLRSLSQTSNMPSVFIESDRDGAGTGRNSQFNWDELKNLYDGGTIGTRGVKSAGNEVYEPPFRGTIVISQNLPVVASKAVLSRICHLFFALDNQTRDSEAAARRIEALQTEDVSHFLVDILKMEDKILQVFFDTKIAHENWLKDSGVKAFRVAHCHAQILAMFDAMKLVLPDLQRLDGAVKQEVFNMATERDQTLDTEHPLNIQFFDVLERLNAAPNTIEGAGHHIRRLHINHSKNPDLLAISMPEIYQLANEYRYDLPPQSDMHHALRQSRQFKFVAANKTVASQITGRSIRCWVFEMPKNLSLT</sequence>
<evidence type="ECO:0008006" key="4">
    <source>
        <dbReference type="Google" id="ProtNLM"/>
    </source>
</evidence>
<reference evidence="2" key="3">
    <citation type="submission" date="2023-01" db="EMBL/GenBank/DDBJ databases">
        <title>Draft genome sequence of Psychrobacter pacificensis strain NBRC 103191.</title>
        <authorList>
            <person name="Sun Q."/>
            <person name="Mori K."/>
        </authorList>
    </citation>
    <scope>NUCLEOTIDE SEQUENCE</scope>
    <source>
        <strain evidence="2">NBRC 103191</strain>
    </source>
</reference>
<reference evidence="2" key="1">
    <citation type="journal article" date="2014" name="Int. J. Syst. Evol. Microbiol.">
        <title>Complete genome of a new Firmicutes species belonging to the dominant human colonic microbiota ('Ruminococcus bicirculans') reveals two chromosomes and a selective capacity to utilize plant glucans.</title>
        <authorList>
            <consortium name="NISC Comparative Sequencing Program"/>
            <person name="Wegmann U."/>
            <person name="Louis P."/>
            <person name="Goesmann A."/>
            <person name="Henrissat B."/>
            <person name="Duncan S.H."/>
            <person name="Flint H.J."/>
        </authorList>
    </citation>
    <scope>NUCLEOTIDE SEQUENCE</scope>
    <source>
        <strain evidence="2">NBRC 103191</strain>
    </source>
</reference>
<protein>
    <recommendedName>
        <fullName evidence="4">Toprim-like</fullName>
    </recommendedName>
</protein>
<evidence type="ECO:0000313" key="2">
    <source>
        <dbReference type="EMBL" id="GLR28973.1"/>
    </source>
</evidence>
<accession>A0ABQ5YWJ8</accession>